<keyword evidence="4" id="KW-1185">Reference proteome</keyword>
<protein>
    <recommendedName>
        <fullName evidence="2">HPP transmembrane region domain-containing protein</fullName>
    </recommendedName>
</protein>
<dbReference type="EMBL" id="AGNL01006744">
    <property type="protein sequence ID" value="EJK71817.1"/>
    <property type="molecule type" value="Genomic_DNA"/>
</dbReference>
<organism evidence="3 4">
    <name type="scientific">Thalassiosira oceanica</name>
    <name type="common">Marine diatom</name>
    <dbReference type="NCBI Taxonomy" id="159749"/>
    <lineage>
        <taxon>Eukaryota</taxon>
        <taxon>Sar</taxon>
        <taxon>Stramenopiles</taxon>
        <taxon>Ochrophyta</taxon>
        <taxon>Bacillariophyta</taxon>
        <taxon>Coscinodiscophyceae</taxon>
        <taxon>Thalassiosirophycidae</taxon>
        <taxon>Thalassiosirales</taxon>
        <taxon>Thalassiosiraceae</taxon>
        <taxon>Thalassiosira</taxon>
    </lineage>
</organism>
<feature type="domain" description="HPP transmembrane region" evidence="2">
    <location>
        <begin position="2"/>
        <end position="53"/>
    </location>
</feature>
<dbReference type="Proteomes" id="UP000266841">
    <property type="component" value="Unassembled WGS sequence"/>
</dbReference>
<dbReference type="AlphaFoldDB" id="K0TLF4"/>
<dbReference type="Pfam" id="PF04982">
    <property type="entry name" value="TM_HPP"/>
    <property type="match status" value="1"/>
</dbReference>
<proteinExistence type="predicted"/>
<evidence type="ECO:0000313" key="3">
    <source>
        <dbReference type="EMBL" id="EJK71817.1"/>
    </source>
</evidence>
<name>K0TLF4_THAOC</name>
<evidence type="ECO:0000259" key="2">
    <source>
        <dbReference type="Pfam" id="PF04982"/>
    </source>
</evidence>
<keyword evidence="1" id="KW-0812">Transmembrane</keyword>
<evidence type="ECO:0000313" key="4">
    <source>
        <dbReference type="Proteomes" id="UP000266841"/>
    </source>
</evidence>
<keyword evidence="1" id="KW-0472">Membrane</keyword>
<dbReference type="InterPro" id="IPR058581">
    <property type="entry name" value="TM_HPP"/>
</dbReference>
<evidence type="ECO:0000256" key="1">
    <source>
        <dbReference type="SAM" id="Phobius"/>
    </source>
</evidence>
<comment type="caution">
    <text evidence="3">The sequence shown here is derived from an EMBL/GenBank/DDBJ whole genome shotgun (WGS) entry which is preliminary data.</text>
</comment>
<feature type="transmembrane region" description="Helical" evidence="1">
    <location>
        <begin position="24"/>
        <end position="46"/>
    </location>
</feature>
<reference evidence="3 4" key="1">
    <citation type="journal article" date="2012" name="Genome Biol.">
        <title>Genome and low-iron response of an oceanic diatom adapted to chronic iron limitation.</title>
        <authorList>
            <person name="Lommer M."/>
            <person name="Specht M."/>
            <person name="Roy A.S."/>
            <person name="Kraemer L."/>
            <person name="Andreson R."/>
            <person name="Gutowska M.A."/>
            <person name="Wolf J."/>
            <person name="Bergner S.V."/>
            <person name="Schilhabel M.B."/>
            <person name="Klostermeier U.C."/>
            <person name="Beiko R.G."/>
            <person name="Rosenstiel P."/>
            <person name="Hippler M."/>
            <person name="Laroche J."/>
        </authorList>
    </citation>
    <scope>NUCLEOTIDE SEQUENCE [LARGE SCALE GENOMIC DNA]</scope>
    <source>
        <strain evidence="3 4">CCMP1005</strain>
    </source>
</reference>
<gene>
    <name evidence="3" type="ORF">THAOC_06706</name>
</gene>
<sequence>MGITHPPAGAAAAIFASNDNFDGVFFGLMLLGNVIAISTAIFINNLNDKKQYPMYYKFVSDKTKGRIGDAVDRMLPHLKRKRLEKEKEKIDSSLRGTFAEFNMQKSFRQQKSNK</sequence>
<accession>K0TLF4</accession>
<keyword evidence="1" id="KW-1133">Transmembrane helix</keyword>